<dbReference type="OrthoDB" id="1881052at2759"/>
<dbReference type="InterPro" id="IPR057906">
    <property type="entry name" value="Nal1"/>
</dbReference>
<dbReference type="PANTHER" id="PTHR31521">
    <property type="entry name" value="EXPRESSED PROTEIN"/>
    <property type="match status" value="1"/>
</dbReference>
<feature type="domain" description="Nal1 C-terminal" evidence="2">
    <location>
        <begin position="185"/>
        <end position="454"/>
    </location>
</feature>
<dbReference type="InterPro" id="IPR057905">
    <property type="entry name" value="Nal1_N"/>
</dbReference>
<proteinExistence type="predicted"/>
<accession>S8CXD0</accession>
<feature type="non-terminal residue" evidence="3">
    <location>
        <position position="457"/>
    </location>
</feature>
<dbReference type="Pfam" id="PF25608">
    <property type="entry name" value="NAL1_N"/>
    <property type="match status" value="1"/>
</dbReference>
<evidence type="ECO:0000313" key="4">
    <source>
        <dbReference type="Proteomes" id="UP000015453"/>
    </source>
</evidence>
<keyword evidence="4" id="KW-1185">Reference proteome</keyword>
<evidence type="ECO:0000259" key="1">
    <source>
        <dbReference type="Pfam" id="PF25608"/>
    </source>
</evidence>
<dbReference type="AlphaFoldDB" id="S8CXD0"/>
<feature type="domain" description="Nal1 N-terminal" evidence="1">
    <location>
        <begin position="94"/>
        <end position="172"/>
    </location>
</feature>
<organism evidence="3 4">
    <name type="scientific">Genlisea aurea</name>
    <dbReference type="NCBI Taxonomy" id="192259"/>
    <lineage>
        <taxon>Eukaryota</taxon>
        <taxon>Viridiplantae</taxon>
        <taxon>Streptophyta</taxon>
        <taxon>Embryophyta</taxon>
        <taxon>Tracheophyta</taxon>
        <taxon>Spermatophyta</taxon>
        <taxon>Magnoliopsida</taxon>
        <taxon>eudicotyledons</taxon>
        <taxon>Gunneridae</taxon>
        <taxon>Pentapetalae</taxon>
        <taxon>asterids</taxon>
        <taxon>lamiids</taxon>
        <taxon>Lamiales</taxon>
        <taxon>Lentibulariaceae</taxon>
        <taxon>Genlisea</taxon>
    </lineage>
</organism>
<reference evidence="3 4" key="1">
    <citation type="journal article" date="2013" name="BMC Genomics">
        <title>The miniature genome of a carnivorous plant Genlisea aurea contains a low number of genes and short non-coding sequences.</title>
        <authorList>
            <person name="Leushkin E.V."/>
            <person name="Sutormin R.A."/>
            <person name="Nabieva E.R."/>
            <person name="Penin A.A."/>
            <person name="Kondrashov A.S."/>
            <person name="Logacheva M.D."/>
        </authorList>
    </citation>
    <scope>NUCLEOTIDE SEQUENCE [LARGE SCALE GENOMIC DNA]</scope>
</reference>
<evidence type="ECO:0000313" key="3">
    <source>
        <dbReference type="EMBL" id="EPS71605.1"/>
    </source>
</evidence>
<sequence length="457" mass="49643">LDLRAHNSGSSQSEESALDLEGDYYCNDPNRHELSPLSLEAFASAGQLSETNTAYFSWPACRRSDDAEDRANYFGNLQKGILPEIFGRRPTGLQATTLLELMTIRAFHSKFLRRFSLGTAIGFRIRTGVLTDIPAILVFVARKVHKQWLSPAQCLPAALEGPGGVWCDVDVVEFAYYGVPAATPKEQVYTELVDGFGGSDSSIGSGSQVATQETYGTLGAIVKSRTGSRQVGFLTNRHVAVDLDYPSQKMFHPLPPSLGPCVYLGAVERATSFITDDLWYGIYAGTNPETFVRADGAFIPFSEEFNMANVTTQVKGVGEIGNVHVIDLQAPIHSLVGRRVAKVGRSSGLTKGTIMAYSLEYNDEKGICFFTDFLVVGENQQTFDLEGDSGSMILLTPQDNSGNEKPKPVGIIWGGTANRGRLKLKAGQPPVNWTSGVDLGRLLDLLELDLVTSAQEL</sequence>
<dbReference type="EMBL" id="AUSU01001183">
    <property type="protein sequence ID" value="EPS71605.1"/>
    <property type="molecule type" value="Genomic_DNA"/>
</dbReference>
<dbReference type="PANTHER" id="PTHR31521:SF2">
    <property type="entry name" value="EXPRESSED PROTEIN"/>
    <property type="match status" value="1"/>
</dbReference>
<dbReference type="Pfam" id="PF25819">
    <property type="entry name" value="Nal1_C"/>
    <property type="match status" value="1"/>
</dbReference>
<protein>
    <recommendedName>
        <fullName evidence="5">Trypsin family protein</fullName>
    </recommendedName>
</protein>
<dbReference type="InterPro" id="IPR009003">
    <property type="entry name" value="Peptidase_S1_PA"/>
</dbReference>
<evidence type="ECO:0000259" key="2">
    <source>
        <dbReference type="Pfam" id="PF25819"/>
    </source>
</evidence>
<name>S8CXD0_9LAMI</name>
<feature type="non-terminal residue" evidence="3">
    <location>
        <position position="1"/>
    </location>
</feature>
<comment type="caution">
    <text evidence="3">The sequence shown here is derived from an EMBL/GenBank/DDBJ whole genome shotgun (WGS) entry which is preliminary data.</text>
</comment>
<dbReference type="Proteomes" id="UP000015453">
    <property type="component" value="Unassembled WGS sequence"/>
</dbReference>
<dbReference type="SUPFAM" id="SSF50494">
    <property type="entry name" value="Trypsin-like serine proteases"/>
    <property type="match status" value="1"/>
</dbReference>
<dbReference type="InterPro" id="IPR057904">
    <property type="entry name" value="Nal1_C"/>
</dbReference>
<evidence type="ECO:0008006" key="5">
    <source>
        <dbReference type="Google" id="ProtNLM"/>
    </source>
</evidence>
<gene>
    <name evidence="3" type="ORF">M569_03150</name>
</gene>